<keyword evidence="1" id="KW-0812">Transmembrane</keyword>
<feature type="signal peptide" evidence="2">
    <location>
        <begin position="1"/>
        <end position="19"/>
    </location>
</feature>
<gene>
    <name evidence="3" type="ORF">F2Q68_00037111</name>
</gene>
<dbReference type="AlphaFoldDB" id="A0A8S9GY62"/>
<keyword evidence="1" id="KW-0472">Membrane</keyword>
<organism evidence="3 4">
    <name type="scientific">Brassica cretica</name>
    <name type="common">Mustard</name>
    <dbReference type="NCBI Taxonomy" id="69181"/>
    <lineage>
        <taxon>Eukaryota</taxon>
        <taxon>Viridiplantae</taxon>
        <taxon>Streptophyta</taxon>
        <taxon>Embryophyta</taxon>
        <taxon>Tracheophyta</taxon>
        <taxon>Spermatophyta</taxon>
        <taxon>Magnoliopsida</taxon>
        <taxon>eudicotyledons</taxon>
        <taxon>Gunneridae</taxon>
        <taxon>Pentapetalae</taxon>
        <taxon>rosids</taxon>
        <taxon>malvids</taxon>
        <taxon>Brassicales</taxon>
        <taxon>Brassicaceae</taxon>
        <taxon>Brassiceae</taxon>
        <taxon>Brassica</taxon>
    </lineage>
</organism>
<keyword evidence="1" id="KW-1133">Transmembrane helix</keyword>
<name>A0A8S9GY62_BRACR</name>
<evidence type="ECO:0000313" key="3">
    <source>
        <dbReference type="EMBL" id="KAF2551451.1"/>
    </source>
</evidence>
<evidence type="ECO:0008006" key="5">
    <source>
        <dbReference type="Google" id="ProtNLM"/>
    </source>
</evidence>
<dbReference type="EMBL" id="QGKW02001988">
    <property type="protein sequence ID" value="KAF2551451.1"/>
    <property type="molecule type" value="Genomic_DNA"/>
</dbReference>
<comment type="caution">
    <text evidence="3">The sequence shown here is derived from an EMBL/GenBank/DDBJ whole genome shotgun (WGS) entry which is preliminary data.</text>
</comment>
<dbReference type="Proteomes" id="UP000712281">
    <property type="component" value="Unassembled WGS sequence"/>
</dbReference>
<keyword evidence="2" id="KW-0732">Signal</keyword>
<evidence type="ECO:0000256" key="2">
    <source>
        <dbReference type="SAM" id="SignalP"/>
    </source>
</evidence>
<dbReference type="PROSITE" id="PS51257">
    <property type="entry name" value="PROKAR_LIPOPROTEIN"/>
    <property type="match status" value="1"/>
</dbReference>
<reference evidence="3" key="1">
    <citation type="submission" date="2019-12" db="EMBL/GenBank/DDBJ databases">
        <title>Genome sequencing and annotation of Brassica cretica.</title>
        <authorList>
            <person name="Studholme D.J."/>
            <person name="Sarris P.F."/>
        </authorList>
    </citation>
    <scope>NUCLEOTIDE SEQUENCE</scope>
    <source>
        <strain evidence="3">PFS-001/15</strain>
        <tissue evidence="3">Leaf</tissue>
    </source>
</reference>
<proteinExistence type="predicted"/>
<evidence type="ECO:0000256" key="1">
    <source>
        <dbReference type="SAM" id="Phobius"/>
    </source>
</evidence>
<accession>A0A8S9GY62</accession>
<evidence type="ECO:0000313" key="4">
    <source>
        <dbReference type="Proteomes" id="UP000712281"/>
    </source>
</evidence>
<sequence length="94" mass="9885">MRLLGQPRLLVCRLFSSRAVVGLASGSFSCGCASGEAAISGSLRRTMASSLGGYLSCRRKYSCLVFWVCSCSVSLSGFGLGIAVGSCRNRCFKV</sequence>
<feature type="transmembrane region" description="Helical" evidence="1">
    <location>
        <begin position="64"/>
        <end position="84"/>
    </location>
</feature>
<protein>
    <recommendedName>
        <fullName evidence="5">Secreted protein</fullName>
    </recommendedName>
</protein>
<feature type="chain" id="PRO_5035713590" description="Secreted protein" evidence="2">
    <location>
        <begin position="20"/>
        <end position="94"/>
    </location>
</feature>